<keyword evidence="2" id="KW-1185">Reference proteome</keyword>
<accession>A0AAW1L531</accession>
<dbReference type="EMBL" id="JASPKY010000169">
    <property type="protein sequence ID" value="KAK9728563.1"/>
    <property type="molecule type" value="Genomic_DNA"/>
</dbReference>
<dbReference type="AlphaFoldDB" id="A0AAW1L531"/>
<name>A0AAW1L531_POPJA</name>
<dbReference type="Proteomes" id="UP001458880">
    <property type="component" value="Unassembled WGS sequence"/>
</dbReference>
<sequence>MPWTIESQKLQDSDMNCGIRHVNAGQIDKKGIRHVNAGQIDKKTKPNRNYLEQQKIWEQTNKDKFWKLKRKKTNFLGDWLVKKATRS</sequence>
<proteinExistence type="predicted"/>
<organism evidence="1 2">
    <name type="scientific">Popillia japonica</name>
    <name type="common">Japanese beetle</name>
    <dbReference type="NCBI Taxonomy" id="7064"/>
    <lineage>
        <taxon>Eukaryota</taxon>
        <taxon>Metazoa</taxon>
        <taxon>Ecdysozoa</taxon>
        <taxon>Arthropoda</taxon>
        <taxon>Hexapoda</taxon>
        <taxon>Insecta</taxon>
        <taxon>Pterygota</taxon>
        <taxon>Neoptera</taxon>
        <taxon>Endopterygota</taxon>
        <taxon>Coleoptera</taxon>
        <taxon>Polyphaga</taxon>
        <taxon>Scarabaeiformia</taxon>
        <taxon>Scarabaeidae</taxon>
        <taxon>Rutelinae</taxon>
        <taxon>Popillia</taxon>
    </lineage>
</organism>
<reference evidence="1 2" key="1">
    <citation type="journal article" date="2024" name="BMC Genomics">
        <title>De novo assembly and annotation of Popillia japonica's genome with initial clues to its potential as an invasive pest.</title>
        <authorList>
            <person name="Cucini C."/>
            <person name="Boschi S."/>
            <person name="Funari R."/>
            <person name="Cardaioli E."/>
            <person name="Iannotti N."/>
            <person name="Marturano G."/>
            <person name="Paoli F."/>
            <person name="Bruttini M."/>
            <person name="Carapelli A."/>
            <person name="Frati F."/>
            <person name="Nardi F."/>
        </authorList>
    </citation>
    <scope>NUCLEOTIDE SEQUENCE [LARGE SCALE GENOMIC DNA]</scope>
    <source>
        <strain evidence="1">DMR45628</strain>
    </source>
</reference>
<evidence type="ECO:0000313" key="1">
    <source>
        <dbReference type="EMBL" id="KAK9728563.1"/>
    </source>
</evidence>
<evidence type="ECO:0000313" key="2">
    <source>
        <dbReference type="Proteomes" id="UP001458880"/>
    </source>
</evidence>
<gene>
    <name evidence="1" type="ORF">QE152_g17964</name>
</gene>
<comment type="caution">
    <text evidence="1">The sequence shown here is derived from an EMBL/GenBank/DDBJ whole genome shotgun (WGS) entry which is preliminary data.</text>
</comment>
<protein>
    <submittedName>
        <fullName evidence="1">Uncharacterized protein</fullName>
    </submittedName>
</protein>